<reference evidence="1 2" key="2">
    <citation type="submission" date="2020-07" db="EMBL/GenBank/DDBJ databases">
        <title>Genome assembly of wild tea tree DASZ reveals pedigree and selection history of tea varieties.</title>
        <authorList>
            <person name="Zhang W."/>
        </authorList>
    </citation>
    <scope>NUCLEOTIDE SEQUENCE [LARGE SCALE GENOMIC DNA]</scope>
    <source>
        <strain evidence="2">cv. G240</strain>
        <tissue evidence="1">Leaf</tissue>
    </source>
</reference>
<comment type="caution">
    <text evidence="1">The sequence shown here is derived from an EMBL/GenBank/DDBJ whole genome shotgun (WGS) entry which is preliminary data.</text>
</comment>
<dbReference type="Proteomes" id="UP000593564">
    <property type="component" value="Unassembled WGS sequence"/>
</dbReference>
<keyword evidence="2" id="KW-1185">Reference proteome</keyword>
<protein>
    <submittedName>
        <fullName evidence="1">Uncharacterized protein</fullName>
    </submittedName>
</protein>
<name>A0A7J7FYI1_CAMSI</name>
<dbReference type="EMBL" id="JACBKZ010000014">
    <property type="protein sequence ID" value="KAF5933207.1"/>
    <property type="molecule type" value="Genomic_DNA"/>
</dbReference>
<evidence type="ECO:0000313" key="2">
    <source>
        <dbReference type="Proteomes" id="UP000593564"/>
    </source>
</evidence>
<organism evidence="1 2">
    <name type="scientific">Camellia sinensis</name>
    <name type="common">Tea plant</name>
    <name type="synonym">Thea sinensis</name>
    <dbReference type="NCBI Taxonomy" id="4442"/>
    <lineage>
        <taxon>Eukaryota</taxon>
        <taxon>Viridiplantae</taxon>
        <taxon>Streptophyta</taxon>
        <taxon>Embryophyta</taxon>
        <taxon>Tracheophyta</taxon>
        <taxon>Spermatophyta</taxon>
        <taxon>Magnoliopsida</taxon>
        <taxon>eudicotyledons</taxon>
        <taxon>Gunneridae</taxon>
        <taxon>Pentapetalae</taxon>
        <taxon>asterids</taxon>
        <taxon>Ericales</taxon>
        <taxon>Theaceae</taxon>
        <taxon>Camellia</taxon>
    </lineage>
</organism>
<reference evidence="2" key="1">
    <citation type="journal article" date="2020" name="Nat. Commun.">
        <title>Genome assembly of wild tea tree DASZ reveals pedigree and selection history of tea varieties.</title>
        <authorList>
            <person name="Zhang W."/>
            <person name="Zhang Y."/>
            <person name="Qiu H."/>
            <person name="Guo Y."/>
            <person name="Wan H."/>
            <person name="Zhang X."/>
            <person name="Scossa F."/>
            <person name="Alseekh S."/>
            <person name="Zhang Q."/>
            <person name="Wang P."/>
            <person name="Xu L."/>
            <person name="Schmidt M.H."/>
            <person name="Jia X."/>
            <person name="Li D."/>
            <person name="Zhu A."/>
            <person name="Guo F."/>
            <person name="Chen W."/>
            <person name="Ni D."/>
            <person name="Usadel B."/>
            <person name="Fernie A.R."/>
            <person name="Wen W."/>
        </authorList>
    </citation>
    <scope>NUCLEOTIDE SEQUENCE [LARGE SCALE GENOMIC DNA]</scope>
    <source>
        <strain evidence="2">cv. G240</strain>
    </source>
</reference>
<gene>
    <name evidence="1" type="ORF">HYC85_029378</name>
</gene>
<evidence type="ECO:0000313" key="1">
    <source>
        <dbReference type="EMBL" id="KAF5933207.1"/>
    </source>
</evidence>
<accession>A0A7J7FYI1</accession>
<sequence>MNESIALEFEVHAVVEKWAGTHPQWIFKSYHLPDPTGRKWGKPMYSGSGLHGFPIGFVSCFPSRVMTGIGHGRGRDDGERLVAAGEAIVIDEEEKEEVELAMSMMSRTGSLGMRVLNQAPCERISFNDHINQFAPYPQQLWCKNFGKKEY</sequence>
<proteinExistence type="predicted"/>
<dbReference type="AlphaFoldDB" id="A0A7J7FYI1"/>